<dbReference type="EMBL" id="CP001620">
    <property type="protein sequence ID" value="ACR18272.1"/>
    <property type="molecule type" value="Genomic_DNA"/>
</dbReference>
<accession>C4LKB7</accession>
<dbReference type="HOGENOM" id="CLU_017959_8_2_11"/>
<feature type="transmembrane region" description="Helical" evidence="9">
    <location>
        <begin position="190"/>
        <end position="209"/>
    </location>
</feature>
<evidence type="ECO:0000256" key="5">
    <source>
        <dbReference type="ARBA" id="ARBA00022692"/>
    </source>
</evidence>
<organism evidence="10 11">
    <name type="scientific">Corynebacterium kroppenstedtii (strain DSM 44385 / JCM 11950 / CIP 105744 / CCUG 35717)</name>
    <dbReference type="NCBI Taxonomy" id="645127"/>
    <lineage>
        <taxon>Bacteria</taxon>
        <taxon>Bacillati</taxon>
        <taxon>Actinomycetota</taxon>
        <taxon>Actinomycetes</taxon>
        <taxon>Mycobacteriales</taxon>
        <taxon>Corynebacteriaceae</taxon>
        <taxon>Corynebacterium</taxon>
    </lineage>
</organism>
<proteinExistence type="inferred from homology"/>
<name>C4LKB7_CORK4</name>
<comment type="subcellular location">
    <subcellularLocation>
        <location evidence="1">Cell membrane</location>
        <topology evidence="1">Multi-pass membrane protein</topology>
    </subcellularLocation>
</comment>
<evidence type="ECO:0000256" key="9">
    <source>
        <dbReference type="SAM" id="Phobius"/>
    </source>
</evidence>
<dbReference type="PANTHER" id="PTHR42810">
    <property type="entry name" value="PURINE PERMEASE C1399.01C-RELATED"/>
    <property type="match status" value="1"/>
</dbReference>
<dbReference type="PANTHER" id="PTHR42810:SF4">
    <property type="entry name" value="URIC ACID TRANSPORTER UACT"/>
    <property type="match status" value="1"/>
</dbReference>
<reference evidence="10 11" key="1">
    <citation type="journal article" date="2008" name="J. Biotechnol.">
        <title>Ultrafast pyrosequencing of Corynebacterium kroppenstedtii DSM44385 revealed insights into the physiology of a lipophilic corynebacterium that lacks mycolic acids.</title>
        <authorList>
            <person name="Tauch A."/>
            <person name="Schneider J."/>
            <person name="Szczepanowski R."/>
            <person name="Tilker A."/>
            <person name="Viehoever P."/>
            <person name="Gartemann K.-H."/>
            <person name="Arnold W."/>
            <person name="Blom J."/>
            <person name="Brinkrolf K."/>
            <person name="Brune I."/>
            <person name="Goetker S."/>
            <person name="Weisshaar B."/>
            <person name="Goesmann A."/>
            <person name="Droege M."/>
            <person name="Puehler A."/>
        </authorList>
    </citation>
    <scope>NUCLEOTIDE SEQUENCE [LARGE SCALE GENOMIC DNA]</scope>
    <source>
        <strain evidence="11">DSM 44385 / JCM 11950 / CIP 105744 / CCUG 35717</strain>
    </source>
</reference>
<evidence type="ECO:0000256" key="7">
    <source>
        <dbReference type="ARBA" id="ARBA00023136"/>
    </source>
</evidence>
<feature type="transmembrane region" description="Helical" evidence="9">
    <location>
        <begin position="401"/>
        <end position="422"/>
    </location>
</feature>
<evidence type="ECO:0000256" key="2">
    <source>
        <dbReference type="ARBA" id="ARBA00008821"/>
    </source>
</evidence>
<evidence type="ECO:0000256" key="6">
    <source>
        <dbReference type="ARBA" id="ARBA00022989"/>
    </source>
</evidence>
<protein>
    <submittedName>
        <fullName evidence="10">Putative transporter</fullName>
    </submittedName>
</protein>
<comment type="similarity">
    <text evidence="2">Belongs to the nucleobase:cation symporter-2 (NCS2) (TC 2.A.40) family.</text>
</comment>
<feature type="transmembrane region" description="Helical" evidence="9">
    <location>
        <begin position="215"/>
        <end position="234"/>
    </location>
</feature>
<feature type="compositionally biased region" description="Basic and acidic residues" evidence="8">
    <location>
        <begin position="460"/>
        <end position="471"/>
    </location>
</feature>
<keyword evidence="7 9" id="KW-0472">Membrane</keyword>
<evidence type="ECO:0000313" key="11">
    <source>
        <dbReference type="Proteomes" id="UP000001473"/>
    </source>
</evidence>
<dbReference type="InterPro" id="IPR006042">
    <property type="entry name" value="Xan_ur_permease"/>
</dbReference>
<dbReference type="Pfam" id="PF00860">
    <property type="entry name" value="Xan_ur_permease"/>
    <property type="match status" value="1"/>
</dbReference>
<keyword evidence="6 9" id="KW-1133">Transmembrane helix</keyword>
<evidence type="ECO:0000313" key="10">
    <source>
        <dbReference type="EMBL" id="ACR18272.1"/>
    </source>
</evidence>
<keyword evidence="3" id="KW-0813">Transport</keyword>
<dbReference type="InterPro" id="IPR017588">
    <property type="entry name" value="UacT-like"/>
</dbReference>
<dbReference type="Proteomes" id="UP000001473">
    <property type="component" value="Chromosome"/>
</dbReference>
<feature type="transmembrane region" description="Helical" evidence="9">
    <location>
        <begin position="76"/>
        <end position="97"/>
    </location>
</feature>
<dbReference type="NCBIfam" id="TIGR03173">
    <property type="entry name" value="pbuX"/>
    <property type="match status" value="1"/>
</dbReference>
<evidence type="ECO:0000256" key="1">
    <source>
        <dbReference type="ARBA" id="ARBA00004651"/>
    </source>
</evidence>
<keyword evidence="11" id="KW-1185">Reference proteome</keyword>
<dbReference type="InterPro" id="IPR006043">
    <property type="entry name" value="NCS2"/>
</dbReference>
<feature type="transmembrane region" description="Helical" evidence="9">
    <location>
        <begin position="343"/>
        <end position="362"/>
    </location>
</feature>
<evidence type="ECO:0000256" key="3">
    <source>
        <dbReference type="ARBA" id="ARBA00022448"/>
    </source>
</evidence>
<sequence>MFVSSPAKTTSHSSPNHSPNPSGQAIAVDAWPGTVKALILGFQHVLAAYAGAVAVPLFVGYALVDAGRMSSSDIPHLIAADLLVAGIATIVQSVGLWRFGVRLPLIQGCTFSAAIPMVSIGSHYGVSAIYGSVIASGLFMIIFAPLFSSLLKLFPPLVTGTVLLIIGSTLIPVAAEWVGGGSEAKGTHEFGTGKNLLIATFVLVLILVIERWGPAWLARISVLVGMLSGLVACIPQGMVDWHSTASSHWFGATQPFYFGTPEFIPSAIGAMCIVSLVTMVEATGDIVAIGEITESPIDDKRIADGLRADGAATVLGGVFNTFQYTAFAQNIGVLSITRVRSRWVTSVAGGMLIVLGLIPKTASVVAAIPAPVLGGAGIALFGMVAASGVRTLSTVRFNSSNILVVAIPLALALLPATSPTLFAQMPSWAQTFLGSGICIGSVAAIVLNLMFNTGTRAPASHKDGTTAHDTPRGSSYGLADDDHDGFGDNPTALS</sequence>
<keyword evidence="4" id="KW-1003">Cell membrane</keyword>
<dbReference type="NCBIfam" id="NF037981">
    <property type="entry name" value="NCS2_1"/>
    <property type="match status" value="1"/>
</dbReference>
<feature type="transmembrane region" description="Helical" evidence="9">
    <location>
        <begin position="368"/>
        <end position="389"/>
    </location>
</feature>
<dbReference type="PROSITE" id="PS01116">
    <property type="entry name" value="XANTH_URACIL_PERMASE"/>
    <property type="match status" value="1"/>
</dbReference>
<dbReference type="KEGG" id="ckp:ckrop_1543"/>
<dbReference type="STRING" id="645127.ckrop_1543"/>
<gene>
    <name evidence="10" type="ordered locus">ckrop_1543</name>
</gene>
<dbReference type="GO" id="GO:0005886">
    <property type="term" value="C:plasma membrane"/>
    <property type="evidence" value="ECO:0007669"/>
    <property type="project" value="UniProtKB-SubCell"/>
</dbReference>
<keyword evidence="5 9" id="KW-0812">Transmembrane</keyword>
<feature type="compositionally biased region" description="Polar residues" evidence="8">
    <location>
        <begin position="1"/>
        <end position="10"/>
    </location>
</feature>
<feature type="transmembrane region" description="Helical" evidence="9">
    <location>
        <begin position="128"/>
        <end position="147"/>
    </location>
</feature>
<feature type="transmembrane region" description="Helical" evidence="9">
    <location>
        <begin position="103"/>
        <end position="121"/>
    </location>
</feature>
<dbReference type="eggNOG" id="COG2233">
    <property type="taxonomic scope" value="Bacteria"/>
</dbReference>
<dbReference type="AlphaFoldDB" id="C4LKB7"/>
<dbReference type="NCBIfam" id="TIGR00801">
    <property type="entry name" value="ncs2"/>
    <property type="match status" value="1"/>
</dbReference>
<feature type="transmembrane region" description="Helical" evidence="9">
    <location>
        <begin position="428"/>
        <end position="451"/>
    </location>
</feature>
<evidence type="ECO:0000256" key="8">
    <source>
        <dbReference type="SAM" id="MobiDB-lite"/>
    </source>
</evidence>
<dbReference type="GO" id="GO:0042907">
    <property type="term" value="F:xanthine transmembrane transporter activity"/>
    <property type="evidence" value="ECO:0007669"/>
    <property type="project" value="TreeGrafter"/>
</dbReference>
<evidence type="ECO:0000256" key="4">
    <source>
        <dbReference type="ARBA" id="ARBA00022475"/>
    </source>
</evidence>
<feature type="transmembrane region" description="Helical" evidence="9">
    <location>
        <begin position="46"/>
        <end position="64"/>
    </location>
</feature>
<feature type="transmembrane region" description="Helical" evidence="9">
    <location>
        <begin position="153"/>
        <end position="178"/>
    </location>
</feature>
<feature type="region of interest" description="Disordered" evidence="8">
    <location>
        <begin position="458"/>
        <end position="494"/>
    </location>
</feature>
<feature type="region of interest" description="Disordered" evidence="8">
    <location>
        <begin position="1"/>
        <end position="23"/>
    </location>
</feature>
<feature type="compositionally biased region" description="Low complexity" evidence="8">
    <location>
        <begin position="11"/>
        <end position="22"/>
    </location>
</feature>